<protein>
    <submittedName>
        <fullName evidence="2">tRNA cyclic N6-threonylcarbamoyladenosine(37) synthase TcdA</fullName>
    </submittedName>
</protein>
<dbReference type="OrthoDB" id="9804150at2"/>
<feature type="domain" description="THIF-type NAD/FAD binding fold" evidence="1">
    <location>
        <begin position="7"/>
        <end position="228"/>
    </location>
</feature>
<organism evidence="2 3">
    <name type="scientific">Helicobacter winghamensis</name>
    <dbReference type="NCBI Taxonomy" id="157268"/>
    <lineage>
        <taxon>Bacteria</taxon>
        <taxon>Pseudomonadati</taxon>
        <taxon>Campylobacterota</taxon>
        <taxon>Epsilonproteobacteria</taxon>
        <taxon>Campylobacterales</taxon>
        <taxon>Helicobacteraceae</taxon>
        <taxon>Helicobacter</taxon>
    </lineage>
</organism>
<evidence type="ECO:0000259" key="1">
    <source>
        <dbReference type="Pfam" id="PF00899"/>
    </source>
</evidence>
<dbReference type="STRING" id="556267.HWAG_00899"/>
<dbReference type="InterPro" id="IPR045886">
    <property type="entry name" value="ThiF/MoeB/HesA"/>
</dbReference>
<dbReference type="RefSeq" id="WP_006802595.1">
    <property type="nucleotide sequence ID" value="NZ_CABKOI010000020.1"/>
</dbReference>
<keyword evidence="3" id="KW-1185">Reference proteome</keyword>
<accession>A0A2N3PI67</accession>
<sequence>MQNKRFARTLLLFKENGFQKLQNSSVLLLGVGGVGSFALDCLYRTGVGKICIVDYDVFDESNQNRQIGSFEGVGRKKVEVLSQEYQGILSLDSKVTQDFIDNFDFSVYDIVIDAIDDIDAKVALALKIANKPKKMLIKEKMPHLLVSTGSAKKLDPSEIQFASIWKSYGDKFARKFREELKKREFKGDFMVAFSPEVPKCKELGSFSGVTASFGLRLASEAVALILKKE</sequence>
<name>A0A2N3PI67_9HELI</name>
<dbReference type="GO" id="GO:0061504">
    <property type="term" value="P:cyclic threonylcarbamoyladenosine biosynthetic process"/>
    <property type="evidence" value="ECO:0007669"/>
    <property type="project" value="TreeGrafter"/>
</dbReference>
<evidence type="ECO:0000313" key="2">
    <source>
        <dbReference type="EMBL" id="PKT80344.1"/>
    </source>
</evidence>
<dbReference type="GO" id="GO:0061503">
    <property type="term" value="F:tRNA threonylcarbamoyladenosine dehydratase"/>
    <property type="evidence" value="ECO:0007669"/>
    <property type="project" value="TreeGrafter"/>
</dbReference>
<dbReference type="InterPro" id="IPR035985">
    <property type="entry name" value="Ubiquitin-activating_enz"/>
</dbReference>
<evidence type="ECO:0000313" key="3">
    <source>
        <dbReference type="Proteomes" id="UP000233350"/>
    </source>
</evidence>
<dbReference type="GeneID" id="97290147"/>
<proteinExistence type="predicted"/>
<dbReference type="InterPro" id="IPR000594">
    <property type="entry name" value="ThiF_NAD_FAD-bd"/>
</dbReference>
<dbReference type="AlphaFoldDB" id="A0A2N3PI67"/>
<dbReference type="Proteomes" id="UP000233350">
    <property type="component" value="Unassembled WGS sequence"/>
</dbReference>
<dbReference type="GO" id="GO:0008641">
    <property type="term" value="F:ubiquitin-like modifier activating enzyme activity"/>
    <property type="evidence" value="ECO:0007669"/>
    <property type="project" value="InterPro"/>
</dbReference>
<dbReference type="Pfam" id="PF00899">
    <property type="entry name" value="ThiF"/>
    <property type="match status" value="1"/>
</dbReference>
<gene>
    <name evidence="2" type="ORF">BCM31_03095</name>
</gene>
<dbReference type="PANTHER" id="PTHR43267:SF1">
    <property type="entry name" value="TRNA THREONYLCARBAMOYLADENOSINE DEHYDRATASE"/>
    <property type="match status" value="1"/>
</dbReference>
<dbReference type="PANTHER" id="PTHR43267">
    <property type="entry name" value="TRNA THREONYLCARBAMOYLADENOSINE DEHYDRATASE"/>
    <property type="match status" value="1"/>
</dbReference>
<reference evidence="2 3" key="1">
    <citation type="submission" date="2016-07" db="EMBL/GenBank/DDBJ databases">
        <title>Detection of Helicobacter winghamensis from caecal content of red fox (Vulpes vulpes).</title>
        <authorList>
            <person name="Zanoni R.G."/>
            <person name="Florio D."/>
            <person name="Caffara M."/>
            <person name="Renzi M."/>
            <person name="Parisi A."/>
            <person name="Pasquali F."/>
            <person name="Manfreda G."/>
        </authorList>
    </citation>
    <scope>NUCLEOTIDE SEQUENCE [LARGE SCALE GENOMIC DNA]</scope>
    <source>
        <strain evidence="2 3">295_13</strain>
    </source>
</reference>
<comment type="caution">
    <text evidence="2">The sequence shown here is derived from an EMBL/GenBank/DDBJ whole genome shotgun (WGS) entry which is preliminary data.</text>
</comment>
<dbReference type="Gene3D" id="3.40.50.720">
    <property type="entry name" value="NAD(P)-binding Rossmann-like Domain"/>
    <property type="match status" value="1"/>
</dbReference>
<dbReference type="EMBL" id="MBPK01000043">
    <property type="protein sequence ID" value="PKT80344.1"/>
    <property type="molecule type" value="Genomic_DNA"/>
</dbReference>
<dbReference type="SUPFAM" id="SSF69572">
    <property type="entry name" value="Activating enzymes of the ubiquitin-like proteins"/>
    <property type="match status" value="1"/>
</dbReference>